<dbReference type="Proteomes" id="UP001187192">
    <property type="component" value="Unassembled WGS sequence"/>
</dbReference>
<organism evidence="2 3">
    <name type="scientific">Ficus carica</name>
    <name type="common">Common fig</name>
    <dbReference type="NCBI Taxonomy" id="3494"/>
    <lineage>
        <taxon>Eukaryota</taxon>
        <taxon>Viridiplantae</taxon>
        <taxon>Streptophyta</taxon>
        <taxon>Embryophyta</taxon>
        <taxon>Tracheophyta</taxon>
        <taxon>Spermatophyta</taxon>
        <taxon>Magnoliopsida</taxon>
        <taxon>eudicotyledons</taxon>
        <taxon>Gunneridae</taxon>
        <taxon>Pentapetalae</taxon>
        <taxon>rosids</taxon>
        <taxon>fabids</taxon>
        <taxon>Rosales</taxon>
        <taxon>Moraceae</taxon>
        <taxon>Ficeae</taxon>
        <taxon>Ficus</taxon>
    </lineage>
</organism>
<name>A0AA88CJY8_FICCA</name>
<feature type="compositionally biased region" description="Basic residues" evidence="1">
    <location>
        <begin position="21"/>
        <end position="34"/>
    </location>
</feature>
<sequence length="161" mass="18584">MMVEGSKVTRQYWKANPTGTRKPKTKTKDKKKPIPKKEKKEIKDQKKKMLEKQQERDEEFQAIRKELKEEDDVAKRKEVAKTEVEVGAKTEVKVRTKTEEEKAVHGKIVPAKWRRKRRGSRHSDDDDRGMNICRPILETSTTILGAGPVITWQSKTASSGQ</sequence>
<keyword evidence="3" id="KW-1185">Reference proteome</keyword>
<evidence type="ECO:0000313" key="2">
    <source>
        <dbReference type="EMBL" id="GMN24158.1"/>
    </source>
</evidence>
<dbReference type="AlphaFoldDB" id="A0AA88CJY8"/>
<dbReference type="EMBL" id="BTGU01000001">
    <property type="protein sequence ID" value="GMN24158.1"/>
    <property type="molecule type" value="Genomic_DNA"/>
</dbReference>
<proteinExistence type="predicted"/>
<feature type="compositionally biased region" description="Basic and acidic residues" evidence="1">
    <location>
        <begin position="35"/>
        <end position="58"/>
    </location>
</feature>
<feature type="region of interest" description="Disordered" evidence="1">
    <location>
        <begin position="97"/>
        <end position="131"/>
    </location>
</feature>
<gene>
    <name evidence="2" type="ORF">TIFTF001_000456</name>
</gene>
<reference evidence="2" key="1">
    <citation type="submission" date="2023-07" db="EMBL/GenBank/DDBJ databases">
        <title>draft genome sequence of fig (Ficus carica).</title>
        <authorList>
            <person name="Takahashi T."/>
            <person name="Nishimura K."/>
        </authorList>
    </citation>
    <scope>NUCLEOTIDE SEQUENCE</scope>
</reference>
<comment type="caution">
    <text evidence="2">The sequence shown here is derived from an EMBL/GenBank/DDBJ whole genome shotgun (WGS) entry which is preliminary data.</text>
</comment>
<feature type="region of interest" description="Disordered" evidence="1">
    <location>
        <begin position="1"/>
        <end position="58"/>
    </location>
</feature>
<accession>A0AA88CJY8</accession>
<protein>
    <submittedName>
        <fullName evidence="2">Uncharacterized protein</fullName>
    </submittedName>
</protein>
<evidence type="ECO:0000313" key="3">
    <source>
        <dbReference type="Proteomes" id="UP001187192"/>
    </source>
</evidence>
<evidence type="ECO:0000256" key="1">
    <source>
        <dbReference type="SAM" id="MobiDB-lite"/>
    </source>
</evidence>